<reference evidence="1 2" key="1">
    <citation type="journal article" date="2014" name="Int. J. Syst. Evol. Microbiol.">
        <title>Complete genome sequence of Corynebacterium casei LMG S-19264T (=DSM 44701T), isolated from a smear-ripened cheese.</title>
        <authorList>
            <consortium name="US DOE Joint Genome Institute (JGI-PGF)"/>
            <person name="Walter F."/>
            <person name="Albersmeier A."/>
            <person name="Kalinowski J."/>
            <person name="Ruckert C."/>
        </authorList>
    </citation>
    <scope>NUCLEOTIDE SEQUENCE [LARGE SCALE GENOMIC DNA]</scope>
    <source>
        <strain evidence="1 2">KCTC 23968</strain>
    </source>
</reference>
<organism evidence="1 2">
    <name type="scientific">Litorimonas cladophorae</name>
    <dbReference type="NCBI Taxonomy" id="1220491"/>
    <lineage>
        <taxon>Bacteria</taxon>
        <taxon>Pseudomonadati</taxon>
        <taxon>Pseudomonadota</taxon>
        <taxon>Alphaproteobacteria</taxon>
        <taxon>Maricaulales</taxon>
        <taxon>Robiginitomaculaceae</taxon>
    </lineage>
</organism>
<name>A0A918NAC1_9PROT</name>
<accession>A0A918NAC1</accession>
<dbReference type="EMBL" id="BMYV01000001">
    <property type="protein sequence ID" value="GGX58100.1"/>
    <property type="molecule type" value="Genomic_DNA"/>
</dbReference>
<evidence type="ECO:0000313" key="1">
    <source>
        <dbReference type="EMBL" id="GGX58100.1"/>
    </source>
</evidence>
<dbReference type="AlphaFoldDB" id="A0A918NAC1"/>
<comment type="caution">
    <text evidence="1">The sequence shown here is derived from an EMBL/GenBank/DDBJ whole genome shotgun (WGS) entry which is preliminary data.</text>
</comment>
<sequence>MIGMAKLIPRLINGIRCFSASHKYDKFATFGSFDDTFPSRLAVQNIAERYFLKLRELDFHLPGFTEVHIQFYPDEDMGPKHSTSDGVHLWNRQVYVGLDLSLWLDLNQVEQEVQMIELIGQACQLVSASDQSDKIDTAKLELLNRGQSLSIKIFEKEVSSYSVRIVCQVPSILGPVTSQVIYEDRKTQQTFQAEFVDALYVPDLIHLCGIVIVKSGILTISPRKNDFASSISWKYGGPKRFTVSKMERIEL</sequence>
<gene>
    <name evidence="1" type="ORF">GCM10011309_04100</name>
</gene>
<protein>
    <submittedName>
        <fullName evidence="1">Uncharacterized protein</fullName>
    </submittedName>
</protein>
<keyword evidence="2" id="KW-1185">Reference proteome</keyword>
<proteinExistence type="predicted"/>
<evidence type="ECO:0000313" key="2">
    <source>
        <dbReference type="Proteomes" id="UP000600865"/>
    </source>
</evidence>
<dbReference type="Proteomes" id="UP000600865">
    <property type="component" value="Unassembled WGS sequence"/>
</dbReference>